<evidence type="ECO:0000256" key="1">
    <source>
        <dbReference type="SAM" id="MobiDB-lite"/>
    </source>
</evidence>
<dbReference type="OrthoDB" id="8195095at2759"/>
<organism evidence="2 3">
    <name type="scientific">Pseudolycoriella hygida</name>
    <dbReference type="NCBI Taxonomy" id="35572"/>
    <lineage>
        <taxon>Eukaryota</taxon>
        <taxon>Metazoa</taxon>
        <taxon>Ecdysozoa</taxon>
        <taxon>Arthropoda</taxon>
        <taxon>Hexapoda</taxon>
        <taxon>Insecta</taxon>
        <taxon>Pterygota</taxon>
        <taxon>Neoptera</taxon>
        <taxon>Endopterygota</taxon>
        <taxon>Diptera</taxon>
        <taxon>Nematocera</taxon>
        <taxon>Sciaroidea</taxon>
        <taxon>Sciaridae</taxon>
        <taxon>Pseudolycoriella</taxon>
    </lineage>
</organism>
<dbReference type="EMBL" id="WJQU01000003">
    <property type="protein sequence ID" value="KAJ6639120.1"/>
    <property type="molecule type" value="Genomic_DNA"/>
</dbReference>
<feature type="compositionally biased region" description="Basic and acidic residues" evidence="1">
    <location>
        <begin position="106"/>
        <end position="118"/>
    </location>
</feature>
<evidence type="ECO:0000313" key="3">
    <source>
        <dbReference type="Proteomes" id="UP001151699"/>
    </source>
</evidence>
<gene>
    <name evidence="2" type="ORF">Bhyg_11859</name>
</gene>
<protein>
    <submittedName>
        <fullName evidence="2">Uncharacterized protein</fullName>
    </submittedName>
</protein>
<dbReference type="Proteomes" id="UP001151699">
    <property type="component" value="Chromosome X"/>
</dbReference>
<evidence type="ECO:0000313" key="2">
    <source>
        <dbReference type="EMBL" id="KAJ6639120.1"/>
    </source>
</evidence>
<proteinExistence type="predicted"/>
<reference evidence="2" key="1">
    <citation type="submission" date="2022-07" db="EMBL/GenBank/DDBJ databases">
        <authorList>
            <person name="Trinca V."/>
            <person name="Uliana J.V.C."/>
            <person name="Torres T.T."/>
            <person name="Ward R.J."/>
            <person name="Monesi N."/>
        </authorList>
    </citation>
    <scope>NUCLEOTIDE SEQUENCE</scope>
    <source>
        <strain evidence="2">HSMRA1968</strain>
        <tissue evidence="2">Whole embryos</tissue>
    </source>
</reference>
<accession>A0A9Q0RYR6</accession>
<sequence>MEPNDVLKRYLDVCSNKDDKCMRYSFASNGVLEWFGRNIKDNNKIFEYIRYNISLQYEQIFSVAIKCEAFEVKPLHKDTMNQPSDTIANYSPLDCEDTPPSCSTSKELEHMSTPEKKIPTHISSSTEKDIFSDTDDESLSSKSKRVTRSSRKRSSQLPTNPSPNKRNKNNGGKEIEQLTGLSAESDVPKNIESLDVNEVKYIEAVGTVRKLRKLKHRGIDSTSREIRIYESPTRTHWDIGNTKLQISYRENVNQSDLQFVLVIYQHIDKNPRCKRDLMAEFAKACDVETPTPQIIEKKCKTNKNLKMRRLRF</sequence>
<feature type="compositionally biased region" description="Basic residues" evidence="1">
    <location>
        <begin position="142"/>
        <end position="154"/>
    </location>
</feature>
<comment type="caution">
    <text evidence="2">The sequence shown here is derived from an EMBL/GenBank/DDBJ whole genome shotgun (WGS) entry which is preliminary data.</text>
</comment>
<name>A0A9Q0RYR6_9DIPT</name>
<feature type="region of interest" description="Disordered" evidence="1">
    <location>
        <begin position="78"/>
        <end position="172"/>
    </location>
</feature>
<keyword evidence="3" id="KW-1185">Reference proteome</keyword>
<feature type="compositionally biased region" description="Polar residues" evidence="1">
    <location>
        <begin position="80"/>
        <end position="89"/>
    </location>
</feature>
<dbReference type="AlphaFoldDB" id="A0A9Q0RYR6"/>